<reference evidence="3" key="1">
    <citation type="submission" date="2025-08" db="UniProtKB">
        <authorList>
            <consortium name="RefSeq"/>
        </authorList>
    </citation>
    <scope>IDENTIFICATION</scope>
</reference>
<dbReference type="Gene3D" id="3.40.50.1820">
    <property type="entry name" value="alpha/beta hydrolase"/>
    <property type="match status" value="1"/>
</dbReference>
<dbReference type="PRINTS" id="PR00111">
    <property type="entry name" value="ABHYDROLASE"/>
</dbReference>
<proteinExistence type="predicted"/>
<dbReference type="InterPro" id="IPR029058">
    <property type="entry name" value="AB_hydrolase_fold"/>
</dbReference>
<dbReference type="AlphaFoldDB" id="A0A6J1DQZ4"/>
<dbReference type="Proteomes" id="UP000504603">
    <property type="component" value="Unplaced"/>
</dbReference>
<dbReference type="KEGG" id="mcha:111022337"/>
<accession>A0A6J1DQZ4</accession>
<dbReference type="RefSeq" id="XP_022155196.1">
    <property type="nucleotide sequence ID" value="XM_022299504.1"/>
</dbReference>
<dbReference type="FunFam" id="3.40.50.1820:FF:000054">
    <property type="entry name" value="Alpha/beta-Hydrolases superfamily protein"/>
    <property type="match status" value="1"/>
</dbReference>
<dbReference type="SUPFAM" id="SSF53474">
    <property type="entry name" value="alpha/beta-Hydrolases"/>
    <property type="match status" value="1"/>
</dbReference>
<organism evidence="2 3">
    <name type="scientific">Momordica charantia</name>
    <name type="common">Bitter gourd</name>
    <name type="synonym">Balsam pear</name>
    <dbReference type="NCBI Taxonomy" id="3673"/>
    <lineage>
        <taxon>Eukaryota</taxon>
        <taxon>Viridiplantae</taxon>
        <taxon>Streptophyta</taxon>
        <taxon>Embryophyta</taxon>
        <taxon>Tracheophyta</taxon>
        <taxon>Spermatophyta</taxon>
        <taxon>Magnoliopsida</taxon>
        <taxon>eudicotyledons</taxon>
        <taxon>Gunneridae</taxon>
        <taxon>Pentapetalae</taxon>
        <taxon>rosids</taxon>
        <taxon>fabids</taxon>
        <taxon>Cucurbitales</taxon>
        <taxon>Cucurbitaceae</taxon>
        <taxon>Momordiceae</taxon>
        <taxon>Momordica</taxon>
    </lineage>
</organism>
<evidence type="ECO:0000313" key="2">
    <source>
        <dbReference type="Proteomes" id="UP000504603"/>
    </source>
</evidence>
<evidence type="ECO:0000313" key="3">
    <source>
        <dbReference type="RefSeq" id="XP_022155196.1"/>
    </source>
</evidence>
<feature type="domain" description="Serine aminopeptidase S33" evidence="1">
    <location>
        <begin position="198"/>
        <end position="439"/>
    </location>
</feature>
<name>A0A6J1DQZ4_MOMCH</name>
<dbReference type="PANTHER" id="PTHR11614">
    <property type="entry name" value="PHOSPHOLIPASE-RELATED"/>
    <property type="match status" value="1"/>
</dbReference>
<sequence>KKKVQARQSHYLPSKSRKNLVNSRRKKVRLSAIKTKWLVSWPDEPDFRHFVDRLFDPFSTATPRSMASELGFRPSELSFFSRKSISPINLRFPFTPLRKTNPEPPMRWASSRRLVVAAKKPPIDGVPAELNKIASQKLDSAPARRRVRSAFMELQQQLDHCLFKMAPPGIRTEEWYECNSRGLNIFCKRWFPEPDVHIKGAVCFCHGYGDTCTFFFDGIARHIAASGYAVYAMDYPGFGLSEGLHGYIPSFDQLVDDVIEQYKKFKGIAELKGLPHFILGQSMGGAVTLKVHLKEPKLWDGVVLVAPMCKIADNVKPPEPVLKVLTLMSSVVPKAKLLPKVDLGALALRETEKRKLAVYNVISYDDRMRVKTAIELLKATDEIEKQVEKVSSPLLVLHGAADKVTDPKISQFLYEKASSKDKTLKLYEEGFHCILEGEPDERIFTVLNDIIHWLNSRCSST</sequence>
<protein>
    <submittedName>
        <fullName evidence="3">Caffeoylshikimate esterase-like</fullName>
    </submittedName>
</protein>
<evidence type="ECO:0000259" key="1">
    <source>
        <dbReference type="Pfam" id="PF12146"/>
    </source>
</evidence>
<gene>
    <name evidence="3" type="primary">LOC111022337</name>
</gene>
<dbReference type="OrthoDB" id="2498029at2759"/>
<keyword evidence="2" id="KW-1185">Reference proteome</keyword>
<dbReference type="InterPro" id="IPR051044">
    <property type="entry name" value="MAG_DAG_Lipase"/>
</dbReference>
<dbReference type="Pfam" id="PF12146">
    <property type="entry name" value="Hydrolase_4"/>
    <property type="match status" value="1"/>
</dbReference>
<dbReference type="InterPro" id="IPR000073">
    <property type="entry name" value="AB_hydrolase_1"/>
</dbReference>
<dbReference type="GeneID" id="111022337"/>
<dbReference type="InterPro" id="IPR022742">
    <property type="entry name" value="Hydrolase_4"/>
</dbReference>
<feature type="non-terminal residue" evidence="3">
    <location>
        <position position="1"/>
    </location>
</feature>